<dbReference type="AlphaFoldDB" id="A0A2N9IJ05"/>
<dbReference type="PANTHER" id="PTHR36747:SF1">
    <property type="entry name" value="HYDROXYPROLINE-RICH GLYCOPROTEIN FAMILY PROTEIN"/>
    <property type="match status" value="1"/>
</dbReference>
<sequence length="121" mass="13543">MENVPNMINILPKSPIQSENTITDCKTPPLIQQNDQIYQNPGNDLRKPTTPERLKVPKAFKYPERYRSPTDSMMSPVTKGLLARSRKGAMLLPPSINQTKIQDLRGQDVGVLENESVKAIG</sequence>
<name>A0A2N9IJ05_FAGSY</name>
<gene>
    <name evidence="1" type="ORF">FSB_LOCUS53548</name>
</gene>
<dbReference type="EMBL" id="OIVN01006126">
    <property type="protein sequence ID" value="SPD25666.1"/>
    <property type="molecule type" value="Genomic_DNA"/>
</dbReference>
<reference evidence="1" key="1">
    <citation type="submission" date="2018-02" db="EMBL/GenBank/DDBJ databases">
        <authorList>
            <person name="Cohen D.B."/>
            <person name="Kent A.D."/>
        </authorList>
    </citation>
    <scope>NUCLEOTIDE SEQUENCE</scope>
</reference>
<evidence type="ECO:0000313" key="1">
    <source>
        <dbReference type="EMBL" id="SPD25666.1"/>
    </source>
</evidence>
<proteinExistence type="predicted"/>
<dbReference type="PANTHER" id="PTHR36747">
    <property type="entry name" value="HYDROXYPROLINE-RICH GLYCOPROTEIN FAMILY PROTEIN"/>
    <property type="match status" value="1"/>
</dbReference>
<protein>
    <submittedName>
        <fullName evidence="1">Uncharacterized protein</fullName>
    </submittedName>
</protein>
<organism evidence="1">
    <name type="scientific">Fagus sylvatica</name>
    <name type="common">Beechnut</name>
    <dbReference type="NCBI Taxonomy" id="28930"/>
    <lineage>
        <taxon>Eukaryota</taxon>
        <taxon>Viridiplantae</taxon>
        <taxon>Streptophyta</taxon>
        <taxon>Embryophyta</taxon>
        <taxon>Tracheophyta</taxon>
        <taxon>Spermatophyta</taxon>
        <taxon>Magnoliopsida</taxon>
        <taxon>eudicotyledons</taxon>
        <taxon>Gunneridae</taxon>
        <taxon>Pentapetalae</taxon>
        <taxon>rosids</taxon>
        <taxon>fabids</taxon>
        <taxon>Fagales</taxon>
        <taxon>Fagaceae</taxon>
        <taxon>Fagus</taxon>
    </lineage>
</organism>
<accession>A0A2N9IJ05</accession>